<evidence type="ECO:0000256" key="4">
    <source>
        <dbReference type="ARBA" id="ARBA00022771"/>
    </source>
</evidence>
<evidence type="ECO:0000313" key="10">
    <source>
        <dbReference type="EMBL" id="KAK3265013.1"/>
    </source>
</evidence>
<dbReference type="Pfam" id="PF17177">
    <property type="entry name" value="PPR_long"/>
    <property type="match status" value="1"/>
</dbReference>
<keyword evidence="5 7" id="KW-0862">Zinc</keyword>
<dbReference type="Proteomes" id="UP001190700">
    <property type="component" value="Unassembled WGS sequence"/>
</dbReference>
<evidence type="ECO:0000313" key="11">
    <source>
        <dbReference type="Proteomes" id="UP001190700"/>
    </source>
</evidence>
<evidence type="ECO:0000256" key="1">
    <source>
        <dbReference type="ARBA" id="ARBA00007626"/>
    </source>
</evidence>
<feature type="zinc finger region" description="C3H1-type" evidence="7">
    <location>
        <begin position="342"/>
        <end position="364"/>
    </location>
</feature>
<organism evidence="10 11">
    <name type="scientific">Cymbomonas tetramitiformis</name>
    <dbReference type="NCBI Taxonomy" id="36881"/>
    <lineage>
        <taxon>Eukaryota</taxon>
        <taxon>Viridiplantae</taxon>
        <taxon>Chlorophyta</taxon>
        <taxon>Pyramimonadophyceae</taxon>
        <taxon>Pyramimonadales</taxon>
        <taxon>Pyramimonadaceae</taxon>
        <taxon>Cymbomonas</taxon>
    </lineage>
</organism>
<dbReference type="InterPro" id="IPR000571">
    <property type="entry name" value="Znf_CCCH"/>
</dbReference>
<comment type="similarity">
    <text evidence="1">Belongs to the PPR family. P subfamily.</text>
</comment>
<keyword evidence="2 7" id="KW-0479">Metal-binding</keyword>
<feature type="compositionally biased region" description="Low complexity" evidence="8">
    <location>
        <begin position="89"/>
        <end position="98"/>
    </location>
</feature>
<reference evidence="10 11" key="1">
    <citation type="journal article" date="2015" name="Genome Biol. Evol.">
        <title>Comparative Genomics of a Bacterivorous Green Alga Reveals Evolutionary Causalities and Consequences of Phago-Mixotrophic Mode of Nutrition.</title>
        <authorList>
            <person name="Burns J.A."/>
            <person name="Paasch A."/>
            <person name="Narechania A."/>
            <person name="Kim E."/>
        </authorList>
    </citation>
    <scope>NUCLEOTIDE SEQUENCE [LARGE SCALE GENOMIC DNA]</scope>
    <source>
        <strain evidence="10 11">PLY_AMNH</strain>
    </source>
</reference>
<evidence type="ECO:0000256" key="8">
    <source>
        <dbReference type="SAM" id="MobiDB-lite"/>
    </source>
</evidence>
<dbReference type="PROSITE" id="PS50103">
    <property type="entry name" value="ZF_C3H1"/>
    <property type="match status" value="1"/>
</dbReference>
<feature type="region of interest" description="Disordered" evidence="8">
    <location>
        <begin position="1"/>
        <end position="79"/>
    </location>
</feature>
<dbReference type="AlphaFoldDB" id="A0AAE0FSV2"/>
<evidence type="ECO:0000256" key="6">
    <source>
        <dbReference type="PROSITE-ProRule" id="PRU00708"/>
    </source>
</evidence>
<dbReference type="InterPro" id="IPR011990">
    <property type="entry name" value="TPR-like_helical_dom_sf"/>
</dbReference>
<keyword evidence="4 7" id="KW-0863">Zinc-finger</keyword>
<dbReference type="PANTHER" id="PTHR47447:SF17">
    <property type="entry name" value="OS12G0638900 PROTEIN"/>
    <property type="match status" value="1"/>
</dbReference>
<evidence type="ECO:0000256" key="7">
    <source>
        <dbReference type="PROSITE-ProRule" id="PRU00723"/>
    </source>
</evidence>
<gene>
    <name evidence="10" type="ORF">CYMTET_26277</name>
</gene>
<keyword evidence="3" id="KW-0677">Repeat</keyword>
<feature type="repeat" description="PPR" evidence="6">
    <location>
        <begin position="192"/>
        <end position="226"/>
    </location>
</feature>
<dbReference type="SUPFAM" id="SSF90229">
    <property type="entry name" value="CCCH zinc finger"/>
    <property type="match status" value="1"/>
</dbReference>
<feature type="region of interest" description="Disordered" evidence="8">
    <location>
        <begin position="89"/>
        <end position="108"/>
    </location>
</feature>
<comment type="caution">
    <text evidence="10">The sequence shown here is derived from an EMBL/GenBank/DDBJ whole genome shotgun (WGS) entry which is preliminary data.</text>
</comment>
<dbReference type="PROSITE" id="PS51375">
    <property type="entry name" value="PPR"/>
    <property type="match status" value="1"/>
</dbReference>
<protein>
    <recommendedName>
        <fullName evidence="9">C3H1-type domain-containing protein</fullName>
    </recommendedName>
</protein>
<name>A0AAE0FSV2_9CHLO</name>
<proteinExistence type="inferred from homology"/>
<dbReference type="PANTHER" id="PTHR47447">
    <property type="entry name" value="OS03G0856100 PROTEIN"/>
    <property type="match status" value="1"/>
</dbReference>
<evidence type="ECO:0000256" key="2">
    <source>
        <dbReference type="ARBA" id="ARBA00022723"/>
    </source>
</evidence>
<dbReference type="Gene3D" id="1.25.40.10">
    <property type="entry name" value="Tetratricopeptide repeat domain"/>
    <property type="match status" value="1"/>
</dbReference>
<dbReference type="EMBL" id="LGRX02014209">
    <property type="protein sequence ID" value="KAK3265013.1"/>
    <property type="molecule type" value="Genomic_DNA"/>
</dbReference>
<accession>A0AAE0FSV2</accession>
<dbReference type="NCBIfam" id="TIGR00756">
    <property type="entry name" value="PPR"/>
    <property type="match status" value="3"/>
</dbReference>
<sequence length="471" mass="51728">MATSNEGEHGQVAQDCRLGRAARKRAKQKEQRTKRAERNATYRQVRRAGTPDEEELFEDQSTKKPSVAAHEKESQAKRQKCNEALAGSALGAEAESAGWESPVDEWGDNDELEQDAWHAEGDTWDGTWRAAGGASWGDSGAGWFGDAKQKVRDEMARVKELTQSMAAFTQKKQLAEAVAIFDQVSAEGLRPSKHTHAALVNAYVCSGEMDQALRALQGMQQAGCPPNVVVYTSILKGHAAEGNVEAMEALVEEMLACKPAVLPDIRTINTYLRGCIRVGSISHANKLFARMHDEQWLRPDDVTYMMMGRLLSQGLQLKPLKALLKQVHAELVHGGAGPWALPCSFWAAGACERGVNCQFFHDPKLAEEGALTPARAVSLLQKCDRDAALELGLAQAAALLGKWRAAEGALERAAEALDRGAALSKGESTEEVQVEEERDLYKGLRRQVQRILQRVVKREDTAHMFLPGRRI</sequence>
<dbReference type="GO" id="GO:0008270">
    <property type="term" value="F:zinc ion binding"/>
    <property type="evidence" value="ECO:0007669"/>
    <property type="project" value="UniProtKB-KW"/>
</dbReference>
<evidence type="ECO:0000256" key="3">
    <source>
        <dbReference type="ARBA" id="ARBA00022737"/>
    </source>
</evidence>
<dbReference type="InterPro" id="IPR036855">
    <property type="entry name" value="Znf_CCCH_sf"/>
</dbReference>
<feature type="compositionally biased region" description="Basic and acidic residues" evidence="8">
    <location>
        <begin position="28"/>
        <end position="40"/>
    </location>
</feature>
<dbReference type="InterPro" id="IPR033443">
    <property type="entry name" value="PROP1-like_PPR_dom"/>
</dbReference>
<evidence type="ECO:0000259" key="9">
    <source>
        <dbReference type="PROSITE" id="PS50103"/>
    </source>
</evidence>
<feature type="domain" description="C3H1-type" evidence="9">
    <location>
        <begin position="342"/>
        <end position="364"/>
    </location>
</feature>
<feature type="non-terminal residue" evidence="10">
    <location>
        <position position="471"/>
    </location>
</feature>
<evidence type="ECO:0000256" key="5">
    <source>
        <dbReference type="ARBA" id="ARBA00022833"/>
    </source>
</evidence>
<keyword evidence="11" id="KW-1185">Reference proteome</keyword>
<dbReference type="InterPro" id="IPR002885">
    <property type="entry name" value="PPR_rpt"/>
</dbReference>